<dbReference type="STRING" id="981085.W9SVB7"/>
<dbReference type="PANTHER" id="PTHR15422">
    <property type="entry name" value="OS05G0565100 PROTEIN"/>
    <property type="match status" value="1"/>
</dbReference>
<dbReference type="SMART" id="SM00665">
    <property type="entry name" value="B561"/>
    <property type="match status" value="1"/>
</dbReference>
<feature type="transmembrane region" description="Helical" evidence="11">
    <location>
        <begin position="58"/>
        <end position="79"/>
    </location>
</feature>
<evidence type="ECO:0000259" key="13">
    <source>
        <dbReference type="PROSITE" id="PS50939"/>
    </source>
</evidence>
<keyword evidence="7" id="KW-0249">Electron transport</keyword>
<dbReference type="Gene3D" id="1.20.120.1770">
    <property type="match status" value="1"/>
</dbReference>
<keyword evidence="9" id="KW-0408">Iron</keyword>
<dbReference type="GO" id="GO:0046872">
    <property type="term" value="F:metal ion binding"/>
    <property type="evidence" value="ECO:0007669"/>
    <property type="project" value="UniProtKB-KW"/>
</dbReference>
<evidence type="ECO:0000256" key="1">
    <source>
        <dbReference type="ARBA" id="ARBA00001970"/>
    </source>
</evidence>
<dbReference type="InterPro" id="IPR045150">
    <property type="entry name" value="CYB561D1/2"/>
</dbReference>
<dbReference type="GO" id="GO:0016020">
    <property type="term" value="C:membrane"/>
    <property type="evidence" value="ECO:0007669"/>
    <property type="project" value="UniProtKB-SubCell"/>
</dbReference>
<evidence type="ECO:0000256" key="12">
    <source>
        <dbReference type="SAM" id="SignalP"/>
    </source>
</evidence>
<dbReference type="eggNOG" id="KOG4293">
    <property type="taxonomic scope" value="Eukaryota"/>
</dbReference>
<gene>
    <name evidence="14" type="ORF">L484_021693</name>
</gene>
<dbReference type="GO" id="GO:0020037">
    <property type="term" value="F:heme binding"/>
    <property type="evidence" value="ECO:0007669"/>
    <property type="project" value="TreeGrafter"/>
</dbReference>
<feature type="chain" id="PRO_5004930452" description="Cytochrome b561 domain-containing protein" evidence="12">
    <location>
        <begin position="28"/>
        <end position="260"/>
    </location>
</feature>
<sequence>MHSSPKLAISFTICVYCFLHLLPFVACFSYEDGNRSSNSHKLKKTNSHELSPQMISHITIHGLLLWISMGFLMPAGILAIRMSSRGEQGSIRAKMLSVLLATVGAVMSIKHFENSFNNSHQRIGLVLYSAIWIQGMIGFFRPQREKKGRKMWYFVHWILGTLISLVGIINIYTGLEAYHKKTSRSTRLWTILFTVEVSLIAFFYLFQDKKDYMQKQGVILDNLESIAPHQESGIIPQRHNQKELLPEPCGKRNALRNLFD</sequence>
<evidence type="ECO:0000256" key="3">
    <source>
        <dbReference type="ARBA" id="ARBA00022448"/>
    </source>
</evidence>
<evidence type="ECO:0000256" key="6">
    <source>
        <dbReference type="ARBA" id="ARBA00022723"/>
    </source>
</evidence>
<dbReference type="EMBL" id="KE346191">
    <property type="protein sequence ID" value="EXC29383.1"/>
    <property type="molecule type" value="Genomic_DNA"/>
</dbReference>
<dbReference type="GO" id="GO:0140575">
    <property type="term" value="F:transmembrane monodehydroascorbate reductase activity"/>
    <property type="evidence" value="ECO:0007669"/>
    <property type="project" value="InterPro"/>
</dbReference>
<dbReference type="CDD" id="cd08760">
    <property type="entry name" value="Cyt_b561_FRRS1_like"/>
    <property type="match status" value="1"/>
</dbReference>
<keyword evidence="15" id="KW-1185">Reference proteome</keyword>
<protein>
    <recommendedName>
        <fullName evidence="13">Cytochrome b561 domain-containing protein</fullName>
    </recommendedName>
</protein>
<name>W9SVB7_9ROSA</name>
<evidence type="ECO:0000313" key="14">
    <source>
        <dbReference type="EMBL" id="EXC29383.1"/>
    </source>
</evidence>
<feature type="transmembrane region" description="Helical" evidence="11">
    <location>
        <begin position="91"/>
        <end position="109"/>
    </location>
</feature>
<dbReference type="Pfam" id="PF03188">
    <property type="entry name" value="Cytochrom_B561"/>
    <property type="match status" value="1"/>
</dbReference>
<feature type="transmembrane region" description="Helical" evidence="11">
    <location>
        <begin position="121"/>
        <end position="140"/>
    </location>
</feature>
<keyword evidence="5 11" id="KW-0812">Transmembrane</keyword>
<comment type="cofactor">
    <cofactor evidence="1">
        <name>heme b</name>
        <dbReference type="ChEBI" id="CHEBI:60344"/>
    </cofactor>
</comment>
<reference evidence="15" key="1">
    <citation type="submission" date="2013-01" db="EMBL/GenBank/DDBJ databases">
        <title>Draft Genome Sequence of a Mulberry Tree, Morus notabilis C.K. Schneid.</title>
        <authorList>
            <person name="He N."/>
            <person name="Zhao S."/>
        </authorList>
    </citation>
    <scope>NUCLEOTIDE SEQUENCE</scope>
</reference>
<comment type="subcellular location">
    <subcellularLocation>
        <location evidence="2">Membrane</location>
        <topology evidence="2">Multi-pass membrane protein</topology>
    </subcellularLocation>
</comment>
<accession>W9SVB7</accession>
<keyword evidence="4" id="KW-0349">Heme</keyword>
<evidence type="ECO:0000256" key="10">
    <source>
        <dbReference type="ARBA" id="ARBA00023136"/>
    </source>
</evidence>
<feature type="transmembrane region" description="Helical" evidence="11">
    <location>
        <begin position="152"/>
        <end position="175"/>
    </location>
</feature>
<feature type="transmembrane region" description="Helical" evidence="11">
    <location>
        <begin position="187"/>
        <end position="206"/>
    </location>
</feature>
<feature type="signal peptide" evidence="12">
    <location>
        <begin position="1"/>
        <end position="27"/>
    </location>
</feature>
<feature type="domain" description="Cytochrome b561" evidence="13">
    <location>
        <begin position="24"/>
        <end position="214"/>
    </location>
</feature>
<keyword evidence="3" id="KW-0813">Transport</keyword>
<evidence type="ECO:0000256" key="4">
    <source>
        <dbReference type="ARBA" id="ARBA00022617"/>
    </source>
</evidence>
<organism evidence="14 15">
    <name type="scientific">Morus notabilis</name>
    <dbReference type="NCBI Taxonomy" id="981085"/>
    <lineage>
        <taxon>Eukaryota</taxon>
        <taxon>Viridiplantae</taxon>
        <taxon>Streptophyta</taxon>
        <taxon>Embryophyta</taxon>
        <taxon>Tracheophyta</taxon>
        <taxon>Spermatophyta</taxon>
        <taxon>Magnoliopsida</taxon>
        <taxon>eudicotyledons</taxon>
        <taxon>Gunneridae</taxon>
        <taxon>Pentapetalae</taxon>
        <taxon>rosids</taxon>
        <taxon>fabids</taxon>
        <taxon>Rosales</taxon>
        <taxon>Moraceae</taxon>
        <taxon>Moreae</taxon>
        <taxon>Morus</taxon>
    </lineage>
</organism>
<evidence type="ECO:0000313" key="15">
    <source>
        <dbReference type="Proteomes" id="UP000030645"/>
    </source>
</evidence>
<dbReference type="PANTHER" id="PTHR15422:SF24">
    <property type="entry name" value="DOMON RELATED DOMAIN-CONTAINING PROTEIN"/>
    <property type="match status" value="1"/>
</dbReference>
<evidence type="ECO:0000256" key="8">
    <source>
        <dbReference type="ARBA" id="ARBA00022989"/>
    </source>
</evidence>
<dbReference type="PROSITE" id="PS50939">
    <property type="entry name" value="CYTOCHROME_B561"/>
    <property type="match status" value="1"/>
</dbReference>
<dbReference type="Proteomes" id="UP000030645">
    <property type="component" value="Unassembled WGS sequence"/>
</dbReference>
<dbReference type="InterPro" id="IPR006593">
    <property type="entry name" value="Cyt_b561/ferric_Rdtase_TM"/>
</dbReference>
<keyword evidence="10 11" id="KW-0472">Membrane</keyword>
<keyword evidence="12" id="KW-0732">Signal</keyword>
<evidence type="ECO:0000256" key="2">
    <source>
        <dbReference type="ARBA" id="ARBA00004141"/>
    </source>
</evidence>
<evidence type="ECO:0000256" key="5">
    <source>
        <dbReference type="ARBA" id="ARBA00022692"/>
    </source>
</evidence>
<proteinExistence type="predicted"/>
<keyword evidence="6" id="KW-0479">Metal-binding</keyword>
<dbReference type="AlphaFoldDB" id="W9SVB7"/>
<keyword evidence="8 11" id="KW-1133">Transmembrane helix</keyword>
<evidence type="ECO:0000256" key="11">
    <source>
        <dbReference type="SAM" id="Phobius"/>
    </source>
</evidence>
<evidence type="ECO:0000256" key="7">
    <source>
        <dbReference type="ARBA" id="ARBA00022982"/>
    </source>
</evidence>
<evidence type="ECO:0000256" key="9">
    <source>
        <dbReference type="ARBA" id="ARBA00023004"/>
    </source>
</evidence>